<dbReference type="InterPro" id="IPR023430">
    <property type="entry name" value="Pept_HybD-like_dom_sf"/>
</dbReference>
<organism evidence="1">
    <name type="scientific">marine sediment metagenome</name>
    <dbReference type="NCBI Taxonomy" id="412755"/>
    <lineage>
        <taxon>unclassified sequences</taxon>
        <taxon>metagenomes</taxon>
        <taxon>ecological metagenomes</taxon>
    </lineage>
</organism>
<dbReference type="EMBL" id="BARU01048598">
    <property type="protein sequence ID" value="GAH97680.1"/>
    <property type="molecule type" value="Genomic_DNA"/>
</dbReference>
<feature type="non-terminal residue" evidence="1">
    <location>
        <position position="1"/>
    </location>
</feature>
<name>X1KVL6_9ZZZZ</name>
<proteinExistence type="predicted"/>
<protein>
    <submittedName>
        <fullName evidence="1">Uncharacterized protein</fullName>
    </submittedName>
</protein>
<reference evidence="1" key="1">
    <citation type="journal article" date="2014" name="Front. Microbiol.">
        <title>High frequency of phylogenetically diverse reductive dehalogenase-homologous genes in deep subseafloor sedimentary metagenomes.</title>
        <authorList>
            <person name="Kawai M."/>
            <person name="Futagami T."/>
            <person name="Toyoda A."/>
            <person name="Takaki Y."/>
            <person name="Nishi S."/>
            <person name="Hori S."/>
            <person name="Arai W."/>
            <person name="Tsubouchi T."/>
            <person name="Morono Y."/>
            <person name="Uchiyama I."/>
            <person name="Ito T."/>
            <person name="Fujiyama A."/>
            <person name="Inagaki F."/>
            <person name="Takami H."/>
        </authorList>
    </citation>
    <scope>NUCLEOTIDE SEQUENCE</scope>
    <source>
        <strain evidence="1">Expedition CK06-06</strain>
    </source>
</reference>
<accession>X1KVL6</accession>
<comment type="caution">
    <text evidence="1">The sequence shown here is derived from an EMBL/GenBank/DDBJ whole genome shotgun (WGS) entry which is preliminary data.</text>
</comment>
<dbReference type="SUPFAM" id="SSF53163">
    <property type="entry name" value="HybD-like"/>
    <property type="match status" value="1"/>
</dbReference>
<sequence>GKVLFVGIGNVLRSDDGIGVYISNNIKPSAYISYTPESVLNRQLTTHGRGTIR</sequence>
<dbReference type="AlphaFoldDB" id="X1KVL6"/>
<dbReference type="Gene3D" id="3.40.50.1450">
    <property type="entry name" value="HybD-like"/>
    <property type="match status" value="1"/>
</dbReference>
<evidence type="ECO:0000313" key="1">
    <source>
        <dbReference type="EMBL" id="GAH97680.1"/>
    </source>
</evidence>
<gene>
    <name evidence="1" type="ORF">S03H2_72130</name>
</gene>